<protein>
    <submittedName>
        <fullName evidence="2">Uncharacterized protein</fullName>
    </submittedName>
</protein>
<proteinExistence type="predicted"/>
<evidence type="ECO:0000256" key="1">
    <source>
        <dbReference type="SAM" id="MobiDB-lite"/>
    </source>
</evidence>
<evidence type="ECO:0000313" key="2">
    <source>
        <dbReference type="EMBL" id="KAJ7093943.1"/>
    </source>
</evidence>
<dbReference type="AlphaFoldDB" id="A0AAD6UAW3"/>
<reference evidence="2" key="1">
    <citation type="submission" date="2023-03" db="EMBL/GenBank/DDBJ databases">
        <title>Massive genome expansion in bonnet fungi (Mycena s.s.) driven by repeated elements and novel gene families across ecological guilds.</title>
        <authorList>
            <consortium name="Lawrence Berkeley National Laboratory"/>
            <person name="Harder C.B."/>
            <person name="Miyauchi S."/>
            <person name="Viragh M."/>
            <person name="Kuo A."/>
            <person name="Thoen E."/>
            <person name="Andreopoulos B."/>
            <person name="Lu D."/>
            <person name="Skrede I."/>
            <person name="Drula E."/>
            <person name="Henrissat B."/>
            <person name="Morin E."/>
            <person name="Kohler A."/>
            <person name="Barry K."/>
            <person name="LaButti K."/>
            <person name="Morin E."/>
            <person name="Salamov A."/>
            <person name="Lipzen A."/>
            <person name="Mereny Z."/>
            <person name="Hegedus B."/>
            <person name="Baldrian P."/>
            <person name="Stursova M."/>
            <person name="Weitz H."/>
            <person name="Taylor A."/>
            <person name="Grigoriev I.V."/>
            <person name="Nagy L.G."/>
            <person name="Martin F."/>
            <person name="Kauserud H."/>
        </authorList>
    </citation>
    <scope>NUCLEOTIDE SEQUENCE</scope>
    <source>
        <strain evidence="2">CBHHK173m</strain>
    </source>
</reference>
<organism evidence="2 3">
    <name type="scientific">Mycena belliarum</name>
    <dbReference type="NCBI Taxonomy" id="1033014"/>
    <lineage>
        <taxon>Eukaryota</taxon>
        <taxon>Fungi</taxon>
        <taxon>Dikarya</taxon>
        <taxon>Basidiomycota</taxon>
        <taxon>Agaricomycotina</taxon>
        <taxon>Agaricomycetes</taxon>
        <taxon>Agaricomycetidae</taxon>
        <taxon>Agaricales</taxon>
        <taxon>Marasmiineae</taxon>
        <taxon>Mycenaceae</taxon>
        <taxon>Mycena</taxon>
    </lineage>
</organism>
<name>A0AAD6UAW3_9AGAR</name>
<accession>A0AAD6UAW3</accession>
<feature type="region of interest" description="Disordered" evidence="1">
    <location>
        <begin position="22"/>
        <end position="44"/>
    </location>
</feature>
<dbReference type="Proteomes" id="UP001222325">
    <property type="component" value="Unassembled WGS sequence"/>
</dbReference>
<dbReference type="EMBL" id="JARJCN010000015">
    <property type="protein sequence ID" value="KAJ7093943.1"/>
    <property type="molecule type" value="Genomic_DNA"/>
</dbReference>
<comment type="caution">
    <text evidence="2">The sequence shown here is derived from an EMBL/GenBank/DDBJ whole genome shotgun (WGS) entry which is preliminary data.</text>
</comment>
<sequence>MSSKFSLVASISIACRQNNRYHSRRKHISKGETGPRGGNSQLTSTAQLIDGPCRNCIDSEVVASLESERQTSNDSSHPLYNPVQKANMLCAFTSMDSDAWSNPLPVFLFNSRDRWLRFHERLSSQNHEAPGVYTPSISFRGQQLLPSGLTHRIAETARPGYLFPRVIHVVPGRATRKRVDECDSCLPPDASFSFHTANDQFNLRRGYAPLTTGSSPSWEVPG</sequence>
<gene>
    <name evidence="2" type="ORF">B0H15DRAFT_147181</name>
</gene>
<evidence type="ECO:0000313" key="3">
    <source>
        <dbReference type="Proteomes" id="UP001222325"/>
    </source>
</evidence>
<dbReference type="PROSITE" id="PS51257">
    <property type="entry name" value="PROKAR_LIPOPROTEIN"/>
    <property type="match status" value="1"/>
</dbReference>
<keyword evidence="3" id="KW-1185">Reference proteome</keyword>